<dbReference type="InterPro" id="IPR013589">
    <property type="entry name" value="Bac_transglu_N"/>
</dbReference>
<comment type="caution">
    <text evidence="2">The sequence shown here is derived from an EMBL/GenBank/DDBJ whole genome shotgun (WGS) entry which is preliminary data.</text>
</comment>
<dbReference type="RefSeq" id="WP_215821001.1">
    <property type="nucleotide sequence ID" value="NZ_JAGSOY010000048.1"/>
</dbReference>
<reference evidence="2 3" key="1">
    <citation type="submission" date="2021-04" db="EMBL/GenBank/DDBJ databases">
        <authorList>
            <person name="Pira H."/>
            <person name="Risdian C."/>
            <person name="Wink J."/>
        </authorList>
    </citation>
    <scope>NUCLEOTIDE SEQUENCE [LARGE SCALE GENOMIC DNA]</scope>
    <source>
        <strain evidence="2 3">WH53</strain>
    </source>
</reference>
<evidence type="ECO:0000313" key="3">
    <source>
        <dbReference type="Proteomes" id="UP000690515"/>
    </source>
</evidence>
<dbReference type="Proteomes" id="UP000690515">
    <property type="component" value="Unassembled WGS sequence"/>
</dbReference>
<dbReference type="SMART" id="SM00460">
    <property type="entry name" value="TGc"/>
    <property type="match status" value="1"/>
</dbReference>
<accession>A0ABS5ZFC6</accession>
<dbReference type="Pfam" id="PF01841">
    <property type="entry name" value="Transglut_core"/>
    <property type="match status" value="1"/>
</dbReference>
<dbReference type="Pfam" id="PF09899">
    <property type="entry name" value="DUF2126"/>
    <property type="match status" value="1"/>
</dbReference>
<protein>
    <submittedName>
        <fullName evidence="2">Transglutaminase family protein</fullName>
    </submittedName>
</protein>
<dbReference type="PANTHER" id="PTHR33490">
    <property type="entry name" value="BLR5614 PROTEIN-RELATED"/>
    <property type="match status" value="1"/>
</dbReference>
<dbReference type="PANTHER" id="PTHR33490:SF1">
    <property type="entry name" value="SLL1233 PROTEIN"/>
    <property type="match status" value="1"/>
</dbReference>
<name>A0ABS5ZFC6_9GAMM</name>
<dbReference type="EMBL" id="JAGSOY010000048">
    <property type="protein sequence ID" value="MBU2712774.1"/>
    <property type="molecule type" value="Genomic_DNA"/>
</dbReference>
<organism evidence="2 3">
    <name type="scientific">Zooshikella harenae</name>
    <dbReference type="NCBI Taxonomy" id="2827238"/>
    <lineage>
        <taxon>Bacteria</taxon>
        <taxon>Pseudomonadati</taxon>
        <taxon>Pseudomonadota</taxon>
        <taxon>Gammaproteobacteria</taxon>
        <taxon>Oceanospirillales</taxon>
        <taxon>Zooshikellaceae</taxon>
        <taxon>Zooshikella</taxon>
    </lineage>
</organism>
<dbReference type="InterPro" id="IPR018667">
    <property type="entry name" value="DUF2126"/>
</dbReference>
<dbReference type="Pfam" id="PF08379">
    <property type="entry name" value="Bact_transglu_N"/>
    <property type="match status" value="1"/>
</dbReference>
<proteinExistence type="predicted"/>
<keyword evidence="3" id="KW-1185">Reference proteome</keyword>
<evidence type="ECO:0000259" key="1">
    <source>
        <dbReference type="SMART" id="SM00460"/>
    </source>
</evidence>
<dbReference type="InterPro" id="IPR002931">
    <property type="entry name" value="Transglutaminase-like"/>
</dbReference>
<dbReference type="InterPro" id="IPR038765">
    <property type="entry name" value="Papain-like_cys_pep_sf"/>
</dbReference>
<dbReference type="Gene3D" id="3.10.620.30">
    <property type="match status" value="1"/>
</dbReference>
<feature type="domain" description="Transglutaminase-like" evidence="1">
    <location>
        <begin position="172"/>
        <end position="248"/>
    </location>
</feature>
<sequence length="1120" mass="126918">MAIQVALNHRTTYQYDRPVSLSPHTFRLRPAPHCRTTIDAYSLTISPHQHFINWQQDPFGNYLARVVFPEQATHLDIEVDILATLTSINPFDFFVDEYAENYPFDYEPQLKHELIPYLEQQEHGPFLHDWINMWRKKDLHIVDFLVELNRTLQQTISYTIRTEPGVQSCETTLTKKSGSCRDSAWLLVQIVRHLGLAARFVSGYLVQLAPDIKSLDGPSGPDADFTDLHAWAEVYVPGAGWIGLDPTSGLFAGEGHIPLACTPDYRSAAPVSGATSKSEVTFSFANSVTRIKEEPRVTKPYTDEQWQAIDQLGELVDKQLTALDVRLTMGGEPTFVGIDNPDSLQWNTLADGPEKRERAEQLLDKLKTVFAKGGLKHYSQGKWYPGEPLPRWELGCYWRKDGQPLWQNQHLFANPFHKHQTSLHEAERFMLLIADQLQVPTNAILPAYEDIYYLLWQEENLPIDTPQSLAASDDDDHRQSILAQLKQHKDQPCGLVLPLNWDFIQQRWKTAFWQFRRGKLFLIPGDSPIGLRLPLDRIHWSTPLKEPDSLPRDLFEHVPPLPDPVDGFTHTANHITHCPAFDLQPQTLDDIHNSGLPLTTALVIELRNDTLHVFMPPLSHLEHYLALLHTLEQTADKLQTPIIIEGYPPPLDQRIESFKVTPDPGVIEVNIHPASSWAELKATTNSLYKAAHESRLGTEKYMLDGRQCGTGGGNHVTLGGSTPADSPLLRRPDVLQSLITYWQHHPGLSYLFSGLFVGPTSQAPRIDEARHEALYELEIAFQQIPKRSETPHPWLIDRLLRHLLVDITGNTHRAEFCIDKLYPPENAQRRLGLLEFRAFEMPPHACMSLVQMLLLRTLVARFWQTPYHHPLVRWGTVLHDRFMLPYCIWNDIADVTADIQQAGYGFQLNWLAPFLYFRFPVFGEIQLGNIHLELRGAIEPWHVLGEEVVQQGTARFVDSSVERLQVKVSGLTPSRHVISCNGIQVPLHATGSPGEFVGGVRFRAWQPPTALHPTIGVHSPLVFDVIDTWSCRAVGGCTYHVAHPGGRHFEAFAVNSYAAEGRRLARFWPHGHSPGIQEPHANSGPSHWHFVAEGSGPGPISLPKVQIANEYPYTLDLRQQ</sequence>
<evidence type="ECO:0000313" key="2">
    <source>
        <dbReference type="EMBL" id="MBU2712774.1"/>
    </source>
</evidence>
<dbReference type="SUPFAM" id="SSF54001">
    <property type="entry name" value="Cysteine proteinases"/>
    <property type="match status" value="1"/>
</dbReference>
<gene>
    <name evidence="2" type="ORF">KCG35_17030</name>
</gene>